<evidence type="ECO:0000256" key="1">
    <source>
        <dbReference type="SAM" id="MobiDB-lite"/>
    </source>
</evidence>
<accession>A0A6I4MP75</accession>
<feature type="compositionally biased region" description="Low complexity" evidence="1">
    <location>
        <begin position="495"/>
        <end position="526"/>
    </location>
</feature>
<dbReference type="Proteomes" id="UP000462055">
    <property type="component" value="Unassembled WGS sequence"/>
</dbReference>
<feature type="region of interest" description="Disordered" evidence="1">
    <location>
        <begin position="664"/>
        <end position="760"/>
    </location>
</feature>
<dbReference type="AlphaFoldDB" id="A0A6I4MP75"/>
<comment type="caution">
    <text evidence="3">The sequence shown here is derived from an EMBL/GenBank/DDBJ whole genome shotgun (WGS) entry which is preliminary data.</text>
</comment>
<feature type="compositionally biased region" description="Pro residues" evidence="1">
    <location>
        <begin position="670"/>
        <end position="686"/>
    </location>
</feature>
<organism evidence="3 4">
    <name type="scientific">Actinomadura physcomitrii</name>
    <dbReference type="NCBI Taxonomy" id="2650748"/>
    <lineage>
        <taxon>Bacteria</taxon>
        <taxon>Bacillati</taxon>
        <taxon>Actinomycetota</taxon>
        <taxon>Actinomycetes</taxon>
        <taxon>Streptosporangiales</taxon>
        <taxon>Thermomonosporaceae</taxon>
        <taxon>Actinomadura</taxon>
    </lineage>
</organism>
<keyword evidence="2" id="KW-1133">Transmembrane helix</keyword>
<evidence type="ECO:0000256" key="2">
    <source>
        <dbReference type="SAM" id="Phobius"/>
    </source>
</evidence>
<keyword evidence="2" id="KW-0472">Membrane</keyword>
<dbReference type="RefSeq" id="WP_151599086.1">
    <property type="nucleotide sequence ID" value="NZ_WBMS02000052.1"/>
</dbReference>
<gene>
    <name evidence="3" type="ORF">F8568_040390</name>
</gene>
<evidence type="ECO:0000313" key="3">
    <source>
        <dbReference type="EMBL" id="MWA06505.1"/>
    </source>
</evidence>
<sequence length="760" mass="83013">MRGGPVDHQGLLARREKLFSPDPRLGWVFRDRWWFLRPFNEAPPQQQNLPEYLARRVSETEQAARRRMSRTLPLSFAAAAILVLFSACEASDAQMSKTPLPVGALILAVIVAAPGVVMTWFAARQRDTARNTYALAHEQTIGSHDTQLRQWQARKQEHEANEHARLNGLPEWGAVPRPTRRLDVFGGTLWSWEALLTTYGSSTLPGQPLLVLDLSRELVTRELAELGQSAWMGVDLQRLPSELASSTLLADLSPQELVDAIVESMHGGTPDAARADRSMDDRILSKICDALGGEITLGRIATALRVLMGEPDTSETLTRDERRRISNELFTVEYRRQAHANLSRIESYIHPLETLGTEPRQRDTTGYLTCIALDSQARNVRSELLTDLIVQWVTHRITASGESTPALVVAGADELARRHLERLSDACERRGVPLTFLFRRLRETSAEMIGGGAVAFMRLGNHEDASRAADFIGRDYRFVLSQITKNIGGNESHTQTDTTGEGDSTTHSTSHSTGTSTNWGTTRSSGVNYSGGEAFGLFPDRSTNRQSGSSRGGGQNTSDTTGTAVSTSRNWSAAYSYAEGTNWSDADTTQRVYEYVVEPVTLQHLPDHALLLVESAPGGGRRLTPVECDPAIITLDRVSTAPLPDPPAPQQAIIGTAAGYGPLAGAPQWATPPTPPTPRAPLPYEPGLPTGYQTGPHPAASPTAAAYGGQPEHDFREPKSSWPDQRKPSSQAPPPPRPRREPPENPPRRQGPPPLFGGKG</sequence>
<keyword evidence="2" id="KW-0812">Transmembrane</keyword>
<keyword evidence="4" id="KW-1185">Reference proteome</keyword>
<feature type="compositionally biased region" description="Pro residues" evidence="1">
    <location>
        <begin position="749"/>
        <end position="760"/>
    </location>
</feature>
<feature type="transmembrane region" description="Helical" evidence="2">
    <location>
        <begin position="100"/>
        <end position="123"/>
    </location>
</feature>
<evidence type="ECO:0000313" key="4">
    <source>
        <dbReference type="Proteomes" id="UP000462055"/>
    </source>
</evidence>
<feature type="compositionally biased region" description="Basic and acidic residues" evidence="1">
    <location>
        <begin position="711"/>
        <end position="727"/>
    </location>
</feature>
<reference evidence="3" key="1">
    <citation type="submission" date="2019-12" db="EMBL/GenBank/DDBJ databases">
        <title>Actinomadura physcomitrii sp. nov., a novel actinomycete isolated from moss [Physcomitrium sphaericum (Ludw) Fuernr].</title>
        <authorList>
            <person name="Zhuang X."/>
        </authorList>
    </citation>
    <scope>NUCLEOTIDE SEQUENCE [LARGE SCALE GENOMIC DNA]</scope>
    <source>
        <strain evidence="3">LD22</strain>
    </source>
</reference>
<feature type="compositionally biased region" description="Basic and acidic residues" evidence="1">
    <location>
        <begin position="738"/>
        <end position="747"/>
    </location>
</feature>
<protein>
    <submittedName>
        <fullName evidence="3">Uncharacterized protein</fullName>
    </submittedName>
</protein>
<dbReference type="EMBL" id="WBMS02000052">
    <property type="protein sequence ID" value="MWA06505.1"/>
    <property type="molecule type" value="Genomic_DNA"/>
</dbReference>
<feature type="transmembrane region" description="Helical" evidence="2">
    <location>
        <begin position="71"/>
        <end position="88"/>
    </location>
</feature>
<proteinExistence type="predicted"/>
<name>A0A6I4MP75_9ACTN</name>
<feature type="region of interest" description="Disordered" evidence="1">
    <location>
        <begin position="488"/>
        <end position="566"/>
    </location>
</feature>